<dbReference type="Proteomes" id="UP001501599">
    <property type="component" value="Unassembled WGS sequence"/>
</dbReference>
<accession>A0ABN3AMU1</accession>
<proteinExistence type="predicted"/>
<comment type="caution">
    <text evidence="2">The sequence shown here is derived from an EMBL/GenBank/DDBJ whole genome shotgun (WGS) entry which is preliminary data.</text>
</comment>
<name>A0ABN3AMU1_9MICO</name>
<organism evidence="2 3">
    <name type="scientific">Agrococcus versicolor</name>
    <dbReference type="NCBI Taxonomy" id="501482"/>
    <lineage>
        <taxon>Bacteria</taxon>
        <taxon>Bacillati</taxon>
        <taxon>Actinomycetota</taxon>
        <taxon>Actinomycetes</taxon>
        <taxon>Micrococcales</taxon>
        <taxon>Microbacteriaceae</taxon>
        <taxon>Agrococcus</taxon>
    </lineage>
</organism>
<protein>
    <submittedName>
        <fullName evidence="2">GNAT family N-acetyltransferase</fullName>
    </submittedName>
</protein>
<gene>
    <name evidence="2" type="ORF">GCM10009846_11000</name>
</gene>
<evidence type="ECO:0000313" key="2">
    <source>
        <dbReference type="EMBL" id="GAA2172558.1"/>
    </source>
</evidence>
<evidence type="ECO:0000256" key="1">
    <source>
        <dbReference type="SAM" id="MobiDB-lite"/>
    </source>
</evidence>
<evidence type="ECO:0000313" key="3">
    <source>
        <dbReference type="Proteomes" id="UP001501599"/>
    </source>
</evidence>
<sequence>MTIEIHPIEMPTTATEPGERGDAFREHHALAERSAAARYAPGVLDLTADERLTAWATTATERNVRLGARLDGRLVGAAHLWLPLAESTDVLDFGTAAEPGLDASTARAVHAALVERALAVAGTERRRTIMGGSPGAATGDRTAATGFGAADPGHPEAAPLVAAGFELEQVYRVSLLHLDAVHDLRARLEAASARSRGYDVVAWQGETPGVHREAMRRLHERMSTDAPVGGLALEPEVWSDERLAAFEQQKAEGGRTIRTVAARDASGTLVGFSTLFVGSGDVARQHDTLVVREHRGHGLGMLLKLANLVELDGHHPGHRRVSTWNAEENRPMLATNEAVGFAPIAYEAVWQRTPRDERTAA</sequence>
<dbReference type="InterPro" id="IPR016181">
    <property type="entry name" value="Acyl_CoA_acyltransferase"/>
</dbReference>
<keyword evidence="3" id="KW-1185">Reference proteome</keyword>
<reference evidence="2 3" key="1">
    <citation type="journal article" date="2019" name="Int. J. Syst. Evol. Microbiol.">
        <title>The Global Catalogue of Microorganisms (GCM) 10K type strain sequencing project: providing services to taxonomists for standard genome sequencing and annotation.</title>
        <authorList>
            <consortium name="The Broad Institute Genomics Platform"/>
            <consortium name="The Broad Institute Genome Sequencing Center for Infectious Disease"/>
            <person name="Wu L."/>
            <person name="Ma J."/>
        </authorList>
    </citation>
    <scope>NUCLEOTIDE SEQUENCE [LARGE SCALE GENOMIC DNA]</scope>
    <source>
        <strain evidence="2 3">JCM 16026</strain>
    </source>
</reference>
<feature type="region of interest" description="Disordered" evidence="1">
    <location>
        <begin position="1"/>
        <end position="20"/>
    </location>
</feature>
<dbReference type="Gene3D" id="3.40.630.30">
    <property type="match status" value="1"/>
</dbReference>
<dbReference type="EMBL" id="BAAAQT010000005">
    <property type="protein sequence ID" value="GAA2172558.1"/>
    <property type="molecule type" value="Genomic_DNA"/>
</dbReference>
<dbReference type="RefSeq" id="WP_344341299.1">
    <property type="nucleotide sequence ID" value="NZ_BAAAQT010000005.1"/>
</dbReference>
<dbReference type="SUPFAM" id="SSF55729">
    <property type="entry name" value="Acyl-CoA N-acyltransferases (Nat)"/>
    <property type="match status" value="1"/>
</dbReference>